<organism evidence="1 2">
    <name type="scientific">Tulasnella calospora MUT 4182</name>
    <dbReference type="NCBI Taxonomy" id="1051891"/>
    <lineage>
        <taxon>Eukaryota</taxon>
        <taxon>Fungi</taxon>
        <taxon>Dikarya</taxon>
        <taxon>Basidiomycota</taxon>
        <taxon>Agaricomycotina</taxon>
        <taxon>Agaricomycetes</taxon>
        <taxon>Cantharellales</taxon>
        <taxon>Tulasnellaceae</taxon>
        <taxon>Tulasnella</taxon>
    </lineage>
</organism>
<evidence type="ECO:0000313" key="1">
    <source>
        <dbReference type="EMBL" id="KIO21262.1"/>
    </source>
</evidence>
<dbReference type="AlphaFoldDB" id="A0A0C3LIL8"/>
<name>A0A0C3LIL8_9AGAM</name>
<accession>A0A0C3LIL8</accession>
<dbReference type="EMBL" id="KN823144">
    <property type="protein sequence ID" value="KIO21262.1"/>
    <property type="molecule type" value="Genomic_DNA"/>
</dbReference>
<keyword evidence="2" id="KW-1185">Reference proteome</keyword>
<proteinExistence type="predicted"/>
<reference evidence="1 2" key="1">
    <citation type="submission" date="2014-04" db="EMBL/GenBank/DDBJ databases">
        <authorList>
            <consortium name="DOE Joint Genome Institute"/>
            <person name="Kuo A."/>
            <person name="Girlanda M."/>
            <person name="Perotto S."/>
            <person name="Kohler A."/>
            <person name="Nagy L.G."/>
            <person name="Floudas D."/>
            <person name="Copeland A."/>
            <person name="Barry K.W."/>
            <person name="Cichocki N."/>
            <person name="Veneault-Fourrey C."/>
            <person name="LaButti K."/>
            <person name="Lindquist E.A."/>
            <person name="Lipzen A."/>
            <person name="Lundell T."/>
            <person name="Morin E."/>
            <person name="Murat C."/>
            <person name="Sun H."/>
            <person name="Tunlid A."/>
            <person name="Henrissat B."/>
            <person name="Grigoriev I.V."/>
            <person name="Hibbett D.S."/>
            <person name="Martin F."/>
            <person name="Nordberg H.P."/>
            <person name="Cantor M.N."/>
            <person name="Hua S.X."/>
        </authorList>
    </citation>
    <scope>NUCLEOTIDE SEQUENCE [LARGE SCALE GENOMIC DNA]</scope>
    <source>
        <strain evidence="1 2">MUT 4182</strain>
    </source>
</reference>
<evidence type="ECO:0000313" key="2">
    <source>
        <dbReference type="Proteomes" id="UP000054248"/>
    </source>
</evidence>
<dbReference type="HOGENOM" id="CLU_1129782_0_0_1"/>
<dbReference type="Proteomes" id="UP000054248">
    <property type="component" value="Unassembled WGS sequence"/>
</dbReference>
<sequence>MRGRGTRGVCPWTPGVPHKWPPTSAFANLQACPRLKDVRFDFSCSLFLEASLMEKEIVLSDERWEQLAMAWSDLVSIWFRADCDWDNIGTGDAWAVYAPRPRATLRTIASFFRYCPNLYNFSIPIHARGEEAKAILKEVSPKQEPTQLDFRQSWIDKEDAPNVAIFLAALSPHPKTDIQIPRCLLSSEMNRGAGQTLLVEREVDLEGQTMEIARRNDWQSIRQLVESAPNTQQLWISELGRCRASG</sequence>
<protein>
    <submittedName>
        <fullName evidence="1">Uncharacterized protein</fullName>
    </submittedName>
</protein>
<dbReference type="OrthoDB" id="3543113at2759"/>
<reference evidence="2" key="2">
    <citation type="submission" date="2015-01" db="EMBL/GenBank/DDBJ databases">
        <title>Evolutionary Origins and Diversification of the Mycorrhizal Mutualists.</title>
        <authorList>
            <consortium name="DOE Joint Genome Institute"/>
            <consortium name="Mycorrhizal Genomics Consortium"/>
            <person name="Kohler A."/>
            <person name="Kuo A."/>
            <person name="Nagy L.G."/>
            <person name="Floudas D."/>
            <person name="Copeland A."/>
            <person name="Barry K.W."/>
            <person name="Cichocki N."/>
            <person name="Veneault-Fourrey C."/>
            <person name="LaButti K."/>
            <person name="Lindquist E.A."/>
            <person name="Lipzen A."/>
            <person name="Lundell T."/>
            <person name="Morin E."/>
            <person name="Murat C."/>
            <person name="Riley R."/>
            <person name="Ohm R."/>
            <person name="Sun H."/>
            <person name="Tunlid A."/>
            <person name="Henrissat B."/>
            <person name="Grigoriev I.V."/>
            <person name="Hibbett D.S."/>
            <person name="Martin F."/>
        </authorList>
    </citation>
    <scope>NUCLEOTIDE SEQUENCE [LARGE SCALE GENOMIC DNA]</scope>
    <source>
        <strain evidence="2">MUT 4182</strain>
    </source>
</reference>
<gene>
    <name evidence="1" type="ORF">M407DRAFT_29139</name>
</gene>